<dbReference type="InterPro" id="IPR000994">
    <property type="entry name" value="Pept_M24"/>
</dbReference>
<dbReference type="InterPro" id="IPR029149">
    <property type="entry name" value="Creatin/AminoP/Spt16_N"/>
</dbReference>
<accession>A0A9J6QP68</accession>
<dbReference type="InterPro" id="IPR000587">
    <property type="entry name" value="Creatinase_N"/>
</dbReference>
<name>A0A9J6QP68_9FIRM</name>
<gene>
    <name evidence="3" type="ORF">OBO34_11525</name>
</gene>
<sequence length="429" mass="48543">MRKLIEPMKDLSLISEDMELPFPLYEYKNRLNKIRKKMEEKGIDTLYLTLPENVYYVSGLKLIWYRANSSPVWNDTKITGAAIHVNSDKFMIFDCVDEEGAVYGSTCCTDPRIKNDIPQDVMMGEARECPGPGEDFMDLVVKDLYNEGWLKGVVALEMGSYRPPRTVSEIFQAKLEAKGAKIVDGTDIVLDIRTIKSPLEINCIEKAAHIADIGHKAIRDNLHEGMTELELVAEYTSAMMRAGGESMSLVDMCRFGTGKYWWVHSPAGRKKLIRNNPVAVDLCGVYNRYHADQVRAYSLGEPPNEIAESYTMAGKIMKQVAKIIKPNLSIDDFYDEITRFIKEEGAWDEQYWLGGYELGISFPPDWVGNFVYDPYIDSNGARFEPGMVVNFETGFGIVDTLVFTEKEARILGTTPWELQIVDPDSPLAE</sequence>
<dbReference type="Pfam" id="PF00557">
    <property type="entry name" value="Peptidase_M24"/>
    <property type="match status" value="1"/>
</dbReference>
<evidence type="ECO:0000259" key="1">
    <source>
        <dbReference type="Pfam" id="PF00557"/>
    </source>
</evidence>
<reference evidence="3" key="1">
    <citation type="submission" date="2022-09" db="EMBL/GenBank/DDBJ databases">
        <title>Culturomic study of gut microbiota in children with autism spectrum disorder.</title>
        <authorList>
            <person name="Efimov B.A."/>
            <person name="Chaplin A.V."/>
            <person name="Sokolova S.R."/>
            <person name="Pikina A.P."/>
            <person name="Korzhanova M."/>
            <person name="Belova V."/>
            <person name="Korostin D."/>
        </authorList>
    </citation>
    <scope>NUCLEOTIDE SEQUENCE</scope>
    <source>
        <strain evidence="3">ASD5510</strain>
    </source>
</reference>
<dbReference type="Gene3D" id="3.90.230.10">
    <property type="entry name" value="Creatinase/methionine aminopeptidase superfamily"/>
    <property type="match status" value="1"/>
</dbReference>
<dbReference type="InterPro" id="IPR036005">
    <property type="entry name" value="Creatinase/aminopeptidase-like"/>
</dbReference>
<dbReference type="Gene3D" id="3.40.350.10">
    <property type="entry name" value="Creatinase/prolidase N-terminal domain"/>
    <property type="match status" value="1"/>
</dbReference>
<evidence type="ECO:0000313" key="4">
    <source>
        <dbReference type="Proteomes" id="UP001065549"/>
    </source>
</evidence>
<evidence type="ECO:0000313" key="3">
    <source>
        <dbReference type="EMBL" id="MCU7378985.1"/>
    </source>
</evidence>
<dbReference type="PANTHER" id="PTHR46112">
    <property type="entry name" value="AMINOPEPTIDASE"/>
    <property type="match status" value="1"/>
</dbReference>
<organism evidence="3 4">
    <name type="scientific">Hominibacterium faecale</name>
    <dbReference type="NCBI Taxonomy" id="2839743"/>
    <lineage>
        <taxon>Bacteria</taxon>
        <taxon>Bacillati</taxon>
        <taxon>Bacillota</taxon>
        <taxon>Clostridia</taxon>
        <taxon>Peptostreptococcales</taxon>
        <taxon>Anaerovoracaceae</taxon>
        <taxon>Hominibacterium</taxon>
    </lineage>
</organism>
<dbReference type="AlphaFoldDB" id="A0A9J6QP68"/>
<keyword evidence="4" id="KW-1185">Reference proteome</keyword>
<comment type="caution">
    <text evidence="3">The sequence shown here is derived from an EMBL/GenBank/DDBJ whole genome shotgun (WGS) entry which is preliminary data.</text>
</comment>
<dbReference type="SUPFAM" id="SSF53092">
    <property type="entry name" value="Creatinase/prolidase N-terminal domain"/>
    <property type="match status" value="1"/>
</dbReference>
<dbReference type="Pfam" id="PF01321">
    <property type="entry name" value="Creatinase_N"/>
    <property type="match status" value="1"/>
</dbReference>
<dbReference type="EMBL" id="JAOSHN010000004">
    <property type="protein sequence ID" value="MCU7378985.1"/>
    <property type="molecule type" value="Genomic_DNA"/>
</dbReference>
<evidence type="ECO:0000259" key="2">
    <source>
        <dbReference type="Pfam" id="PF01321"/>
    </source>
</evidence>
<dbReference type="CDD" id="cd01066">
    <property type="entry name" value="APP_MetAP"/>
    <property type="match status" value="1"/>
</dbReference>
<dbReference type="PANTHER" id="PTHR46112:SF2">
    <property type="entry name" value="XAA-PRO AMINOPEPTIDASE P-RELATED"/>
    <property type="match status" value="1"/>
</dbReference>
<feature type="domain" description="Peptidase M24" evidence="1">
    <location>
        <begin position="203"/>
        <end position="398"/>
    </location>
</feature>
<feature type="domain" description="Creatinase N-terminal" evidence="2">
    <location>
        <begin position="30"/>
        <end position="195"/>
    </location>
</feature>
<dbReference type="SUPFAM" id="SSF55920">
    <property type="entry name" value="Creatinase/aminopeptidase"/>
    <property type="match status" value="1"/>
</dbReference>
<proteinExistence type="predicted"/>
<dbReference type="Proteomes" id="UP001065549">
    <property type="component" value="Unassembled WGS sequence"/>
</dbReference>
<protein>
    <submittedName>
        <fullName evidence="3">Xaa-Pro peptidase family protein</fullName>
    </submittedName>
</protein>
<dbReference type="InterPro" id="IPR050659">
    <property type="entry name" value="Peptidase_M24B"/>
</dbReference>
<dbReference type="RefSeq" id="WP_148397669.1">
    <property type="nucleotide sequence ID" value="NZ_JAJAGH010000001.1"/>
</dbReference>